<dbReference type="InterPro" id="IPR037523">
    <property type="entry name" value="VOC_core"/>
</dbReference>
<dbReference type="CDD" id="cd16359">
    <property type="entry name" value="VOC_BsCatE_like_C"/>
    <property type="match status" value="1"/>
</dbReference>
<dbReference type="Proteomes" id="UP001181622">
    <property type="component" value="Unassembled WGS sequence"/>
</dbReference>
<organism evidence="2 3">
    <name type="scientific">Chelatococcus sambhunathii</name>
    <dbReference type="NCBI Taxonomy" id="363953"/>
    <lineage>
        <taxon>Bacteria</taxon>
        <taxon>Pseudomonadati</taxon>
        <taxon>Pseudomonadota</taxon>
        <taxon>Alphaproteobacteria</taxon>
        <taxon>Hyphomicrobiales</taxon>
        <taxon>Chelatococcaceae</taxon>
        <taxon>Chelatococcus</taxon>
    </lineage>
</organism>
<dbReference type="PANTHER" id="PTHR43279">
    <property type="entry name" value="CATECHOL-2,3-DIOXYGENASE"/>
    <property type="match status" value="1"/>
</dbReference>
<accession>A0ABU1DIV1</accession>
<evidence type="ECO:0000313" key="3">
    <source>
        <dbReference type="Proteomes" id="UP001181622"/>
    </source>
</evidence>
<dbReference type="PANTHER" id="PTHR43279:SF1">
    <property type="entry name" value="CATECHOL-2,3-DIOXYGENASE"/>
    <property type="match status" value="1"/>
</dbReference>
<sequence>MLVQDAPATELANRLPDATRLGLAELQVSDLSRSVDFYREAVGLVALDRSAGRAELGGEGGDPVLRLVEKRGAAPKPRTAVGLFHIAVLLPERRDLARAFARLASNGLLTGASDHLVSEALYLDDPDGLGVEIYRDRPRNDWPFENGRLKMASDRIDAAGLMALAEAEGDLDGPAPAGTRLGHVHLQVGDLDRAGAFWTGAVGLDLVTTYPGALFMSAGGYHHHVAANVWSSRGAGVPPEDTARLTHFEMLLPSEDDVAEAARRIEASGGAVTRRDGGVLASDPWGSGVLLRVA</sequence>
<keyword evidence="3" id="KW-1185">Reference proteome</keyword>
<feature type="domain" description="VOC" evidence="1">
    <location>
        <begin position="180"/>
        <end position="294"/>
    </location>
</feature>
<dbReference type="InterPro" id="IPR029068">
    <property type="entry name" value="Glyas_Bleomycin-R_OHBP_Dase"/>
</dbReference>
<name>A0ABU1DIV1_9HYPH</name>
<dbReference type="InterPro" id="IPR004360">
    <property type="entry name" value="Glyas_Fos-R_dOase_dom"/>
</dbReference>
<dbReference type="Gene3D" id="3.10.180.10">
    <property type="entry name" value="2,3-Dihydroxybiphenyl 1,2-Dioxygenase, domain 1"/>
    <property type="match status" value="2"/>
</dbReference>
<comment type="caution">
    <text evidence="2">The sequence shown here is derived from an EMBL/GenBank/DDBJ whole genome shotgun (WGS) entry which is preliminary data.</text>
</comment>
<dbReference type="RefSeq" id="WP_309393488.1">
    <property type="nucleotide sequence ID" value="NZ_JADBEO010000039.1"/>
</dbReference>
<evidence type="ECO:0000313" key="2">
    <source>
        <dbReference type="EMBL" id="MDR4308055.1"/>
    </source>
</evidence>
<gene>
    <name evidence="2" type="ORF">IHQ68_15645</name>
</gene>
<feature type="domain" description="VOC" evidence="1">
    <location>
        <begin position="20"/>
        <end position="136"/>
    </location>
</feature>
<proteinExistence type="predicted"/>
<dbReference type="Pfam" id="PF00903">
    <property type="entry name" value="Glyoxalase"/>
    <property type="match status" value="2"/>
</dbReference>
<reference evidence="2" key="1">
    <citation type="submission" date="2020-10" db="EMBL/GenBank/DDBJ databases">
        <authorList>
            <person name="Abbas A."/>
            <person name="Razzaq R."/>
            <person name="Waqas M."/>
            <person name="Abbas N."/>
            <person name="Nielsen T.K."/>
            <person name="Hansen L.H."/>
            <person name="Hussain S."/>
            <person name="Shahid M."/>
        </authorList>
    </citation>
    <scope>NUCLEOTIDE SEQUENCE</scope>
    <source>
        <strain evidence="2">S14</strain>
    </source>
</reference>
<dbReference type="EMBL" id="JADBEO010000039">
    <property type="protein sequence ID" value="MDR4308055.1"/>
    <property type="molecule type" value="Genomic_DNA"/>
</dbReference>
<dbReference type="SUPFAM" id="SSF54593">
    <property type="entry name" value="Glyoxalase/Bleomycin resistance protein/Dihydroxybiphenyl dioxygenase"/>
    <property type="match status" value="2"/>
</dbReference>
<evidence type="ECO:0000259" key="1">
    <source>
        <dbReference type="PROSITE" id="PS51819"/>
    </source>
</evidence>
<protein>
    <submittedName>
        <fullName evidence="2">VOC family protein</fullName>
    </submittedName>
</protein>
<dbReference type="PROSITE" id="PS51819">
    <property type="entry name" value="VOC"/>
    <property type="match status" value="2"/>
</dbReference>